<dbReference type="RefSeq" id="WP_168035617.1">
    <property type="nucleotide sequence ID" value="NZ_JAATJH010000001.1"/>
</dbReference>
<dbReference type="PROSITE" id="PS00018">
    <property type="entry name" value="EF_HAND_1"/>
    <property type="match status" value="1"/>
</dbReference>
<keyword evidence="2" id="KW-1185">Reference proteome</keyword>
<evidence type="ECO:0000313" key="2">
    <source>
        <dbReference type="Proteomes" id="UP000770785"/>
    </source>
</evidence>
<evidence type="ECO:0000313" key="1">
    <source>
        <dbReference type="EMBL" id="NJC24810.1"/>
    </source>
</evidence>
<reference evidence="1 2" key="1">
    <citation type="submission" date="2020-03" db="EMBL/GenBank/DDBJ databases">
        <title>Genomic Encyclopedia of Type Strains, Phase IV (KMG-IV): sequencing the most valuable type-strain genomes for metagenomic binning, comparative biology and taxonomic classification.</title>
        <authorList>
            <person name="Goeker M."/>
        </authorList>
    </citation>
    <scope>NUCLEOTIDE SEQUENCE [LARGE SCALE GENOMIC DNA]</scope>
    <source>
        <strain evidence="1 2">DSM 105096</strain>
    </source>
</reference>
<comment type="caution">
    <text evidence="1">The sequence shown here is derived from an EMBL/GenBank/DDBJ whole genome shotgun (WGS) entry which is preliminary data.</text>
</comment>
<proteinExistence type="predicted"/>
<protein>
    <recommendedName>
        <fullName evidence="3">EF-hand domain-containing protein</fullName>
    </recommendedName>
</protein>
<organism evidence="1 2">
    <name type="scientific">Neolewinella antarctica</name>
    <dbReference type="NCBI Taxonomy" id="442734"/>
    <lineage>
        <taxon>Bacteria</taxon>
        <taxon>Pseudomonadati</taxon>
        <taxon>Bacteroidota</taxon>
        <taxon>Saprospiria</taxon>
        <taxon>Saprospirales</taxon>
        <taxon>Lewinellaceae</taxon>
        <taxon>Neolewinella</taxon>
    </lineage>
</organism>
<dbReference type="EMBL" id="JAATJH010000001">
    <property type="protein sequence ID" value="NJC24810.1"/>
    <property type="molecule type" value="Genomic_DNA"/>
</dbReference>
<accession>A0ABX0X6G5</accession>
<name>A0ABX0X6G5_9BACT</name>
<evidence type="ECO:0008006" key="3">
    <source>
        <dbReference type="Google" id="ProtNLM"/>
    </source>
</evidence>
<sequence>MSTEIQAHGVENAKQFITILGGQVYSAATIDKNGDGEISTGEWTGFGSGFAMAVFTSFSIVSASLPEFGDLKGKEFDELTDHVLATDFLPDDKEQAEVLVKYVLHVANTNRKFAIDLIGLSRGEKIALPVAA</sequence>
<dbReference type="InterPro" id="IPR018247">
    <property type="entry name" value="EF_Hand_1_Ca_BS"/>
</dbReference>
<dbReference type="Proteomes" id="UP000770785">
    <property type="component" value="Unassembled WGS sequence"/>
</dbReference>
<gene>
    <name evidence="1" type="ORF">GGR27_000291</name>
</gene>